<name>A0A8H7R0J8_9FUNG</name>
<dbReference type="SMART" id="SM00973">
    <property type="entry name" value="Sec63"/>
    <property type="match status" value="1"/>
</dbReference>
<dbReference type="Gene3D" id="3.40.50.300">
    <property type="entry name" value="P-loop containing nucleotide triphosphate hydrolases"/>
    <property type="match status" value="2"/>
</dbReference>
<dbReference type="GO" id="GO:0003676">
    <property type="term" value="F:nucleic acid binding"/>
    <property type="evidence" value="ECO:0007669"/>
    <property type="project" value="InterPro"/>
</dbReference>
<dbReference type="OrthoDB" id="5575at2759"/>
<proteinExistence type="inferred from homology"/>
<keyword evidence="15" id="KW-1185">Reference proteome</keyword>
<dbReference type="Gene3D" id="1.10.10.10">
    <property type="entry name" value="Winged helix-like DNA-binding domain superfamily/Winged helix DNA-binding domain"/>
    <property type="match status" value="1"/>
</dbReference>
<feature type="region of interest" description="Disordered" evidence="11">
    <location>
        <begin position="75"/>
        <end position="97"/>
    </location>
</feature>
<dbReference type="InterPro" id="IPR011545">
    <property type="entry name" value="DEAD/DEAH_box_helicase_dom"/>
</dbReference>
<evidence type="ECO:0000256" key="9">
    <source>
        <dbReference type="ARBA" id="ARBA00034808"/>
    </source>
</evidence>
<dbReference type="Pfam" id="PF00270">
    <property type="entry name" value="DEAD"/>
    <property type="match status" value="1"/>
</dbReference>
<feature type="region of interest" description="Disordered" evidence="11">
    <location>
        <begin position="1"/>
        <end position="33"/>
    </location>
</feature>
<dbReference type="SUPFAM" id="SSF46785">
    <property type="entry name" value="Winged helix' DNA-binding domain"/>
    <property type="match status" value="1"/>
</dbReference>
<feature type="compositionally biased region" description="Low complexity" evidence="11">
    <location>
        <begin position="19"/>
        <end position="33"/>
    </location>
</feature>
<feature type="domain" description="Helicase ATP-binding" evidence="12">
    <location>
        <begin position="130"/>
        <end position="303"/>
    </location>
</feature>
<protein>
    <recommendedName>
        <fullName evidence="9">DNA 3'-5' helicase</fullName>
        <ecNumber evidence="9">5.6.2.4</ecNumber>
    </recommendedName>
</protein>
<dbReference type="InterPro" id="IPR052247">
    <property type="entry name" value="Meiotic_Crossover_Helicase"/>
</dbReference>
<dbReference type="Gene3D" id="1.10.3380.10">
    <property type="entry name" value="Sec63 N-terminal domain-like domain"/>
    <property type="match status" value="1"/>
</dbReference>
<reference evidence="14" key="1">
    <citation type="submission" date="2020-12" db="EMBL/GenBank/DDBJ databases">
        <title>Metabolic potential, ecology and presence of endohyphal bacteria is reflected in genomic diversity of Mucoromycotina.</title>
        <authorList>
            <person name="Muszewska A."/>
            <person name="Okrasinska A."/>
            <person name="Steczkiewicz K."/>
            <person name="Drgas O."/>
            <person name="Orlowska M."/>
            <person name="Perlinska-Lenart U."/>
            <person name="Aleksandrzak-Piekarczyk T."/>
            <person name="Szatraj K."/>
            <person name="Zielenkiewicz U."/>
            <person name="Pilsyk S."/>
            <person name="Malc E."/>
            <person name="Mieczkowski P."/>
            <person name="Kruszewska J.S."/>
            <person name="Biernat P."/>
            <person name="Pawlowska J."/>
        </authorList>
    </citation>
    <scope>NUCLEOTIDE SEQUENCE</scope>
    <source>
        <strain evidence="14">CBS 226.32</strain>
    </source>
</reference>
<dbReference type="InterPro" id="IPR036390">
    <property type="entry name" value="WH_DNA-bd_sf"/>
</dbReference>
<dbReference type="Pfam" id="PF02889">
    <property type="entry name" value="Sec63"/>
    <property type="match status" value="1"/>
</dbReference>
<dbReference type="Pfam" id="PF23445">
    <property type="entry name" value="WHD_SNRNP200"/>
    <property type="match status" value="1"/>
</dbReference>
<dbReference type="InterPro" id="IPR057842">
    <property type="entry name" value="WH_MER3"/>
</dbReference>
<feature type="region of interest" description="Disordered" evidence="11">
    <location>
        <begin position="1062"/>
        <end position="1084"/>
    </location>
</feature>
<dbReference type="SMART" id="SM00490">
    <property type="entry name" value="HELICc"/>
    <property type="match status" value="1"/>
</dbReference>
<keyword evidence="5" id="KW-0067">ATP-binding</keyword>
<dbReference type="Pfam" id="PF00271">
    <property type="entry name" value="Helicase_C"/>
    <property type="match status" value="1"/>
</dbReference>
<evidence type="ECO:0000259" key="13">
    <source>
        <dbReference type="PROSITE" id="PS51194"/>
    </source>
</evidence>
<feature type="compositionally biased region" description="Polar residues" evidence="11">
    <location>
        <begin position="1"/>
        <end position="18"/>
    </location>
</feature>
<feature type="region of interest" description="Disordered" evidence="11">
    <location>
        <begin position="1256"/>
        <end position="1280"/>
    </location>
</feature>
<keyword evidence="4" id="KW-0347">Helicase</keyword>
<dbReference type="InterPro" id="IPR027417">
    <property type="entry name" value="P-loop_NTPase"/>
</dbReference>
<evidence type="ECO:0000256" key="1">
    <source>
        <dbReference type="ARBA" id="ARBA00010140"/>
    </source>
</evidence>
<evidence type="ECO:0000256" key="3">
    <source>
        <dbReference type="ARBA" id="ARBA00022801"/>
    </source>
</evidence>
<dbReference type="FunFam" id="1.10.10.10:FF:000012">
    <property type="entry name" value="U5 small nuclear ribonucleoprotein helicase"/>
    <property type="match status" value="1"/>
</dbReference>
<keyword evidence="7" id="KW-0469">Meiosis</keyword>
<feature type="domain" description="Helicase C-terminal" evidence="13">
    <location>
        <begin position="335"/>
        <end position="526"/>
    </location>
</feature>
<organism evidence="14 15">
    <name type="scientific">Mucor plumbeus</name>
    <dbReference type="NCBI Taxonomy" id="97098"/>
    <lineage>
        <taxon>Eukaryota</taxon>
        <taxon>Fungi</taxon>
        <taxon>Fungi incertae sedis</taxon>
        <taxon>Mucoromycota</taxon>
        <taxon>Mucoromycotina</taxon>
        <taxon>Mucoromycetes</taxon>
        <taxon>Mucorales</taxon>
        <taxon>Mucorineae</taxon>
        <taxon>Mucoraceae</taxon>
        <taxon>Mucor</taxon>
    </lineage>
</organism>
<comment type="catalytic activity">
    <reaction evidence="10">
        <text>ATP + H2O = ADP + phosphate + H(+)</text>
        <dbReference type="Rhea" id="RHEA:13065"/>
        <dbReference type="ChEBI" id="CHEBI:15377"/>
        <dbReference type="ChEBI" id="CHEBI:15378"/>
        <dbReference type="ChEBI" id="CHEBI:30616"/>
        <dbReference type="ChEBI" id="CHEBI:43474"/>
        <dbReference type="ChEBI" id="CHEBI:456216"/>
        <dbReference type="EC" id="5.6.2.4"/>
    </reaction>
</comment>
<comment type="caution">
    <text evidence="14">The sequence shown here is derived from an EMBL/GenBank/DDBJ whole genome shotgun (WGS) entry which is preliminary data.</text>
</comment>
<sequence length="1302" mass="146755">MKSPYYNKNQYQISNKLASSSQQIPESSSPNPIGDWLAKEEAILDSMESEFCELIPPTSSTQNNNNVDQQNPLYSIPENVTRKPGKQTINNRNDNNSIVNGLRSTSEIPKPFDSIFKFGVFNIIQSQCLTDTFYQNNNLVISAPTGSGKTVFMELAIIRALLNGGSNSKIIYMAPTKSLCSERAKDWQLKFKHLDIECKEFTGDTQRSSISAIQKTTIIITTPEKWDSMTRRWNDHKQLMKLINLFLIDEVHILNEKRGACLEACVSRMQTMDINLRYIAVSATVPNLEDIATWLNAKPISFSEDYRPIKLERFVYAYQQKEGNMFLFDRKLDWKLLEMIEKHSNNKPVLVFCSTRKSAEQACFTITKLMDKKGISTLNGTAVSSQNSSTFRDKNLIQFVRRGIAFHHAGLEPNDRSQVESKFMNKEIRVIATTSTLAVGVNLPAHLVIVKSTQVGYQNGNLDEYTDIDLLQMMGRAGRPGLDTSGCVVILTTLQMKLRYESLVSGTTNLESRLHENLIEHLVSEICLGTITNEATAFKWLQSTFLYVRLLKNPVHYKLDEGSTSSSTILQEICSKDLELLQYHNLVQKTSDSKLKPTAFGFAMDIYYIRFPTMVRLMESETPASVKDTLDLISKSHEEMDTLRFNQGDKQFLNSVKNHNNIRFPVERVSSLSDKVFIMIQCLLGDISLNNNNGGTTLLAIEGSNIMKHSSRIARCLIDCSVQEKNTAKLRYALELYQCLQAHMWSDSPYIARQLPGIGSQYAKTIAQANLINFDQLRNCDPGRLEQLLHRNPPFGIKLCKEISILPNLVLEMYQITINESATNPETGNVIVSMHLGISLKNKDVVTRSKKGKGCYIQFWMGTSENRLVDFRRTLVSNLLKKKYEFDVKVEIESSGSVIHAHLQCGDYVGLDIQKDYKPKLDPRKFISIAGSSNISKPQKIQPKLTEIQEDFMDTDDDIEMQEVFQVSNMPIQRPALTLDLALGSKSTLKPVPNLEPKPVLKLALTSTPAANIEEMDIEIDNNIEDTDDNINPKAYNALFTGSNNREAGPSTSFESTRYKQIQEKSKKKPKKKVPSSPEPCKHRCKQKDKCRHKCCKLFFHVTNDNDIVAPIAGIKRPSPDNINNILSKERKLESTSNPTMNSGSNLPPSPSIPSQQPQRDLFDYFPQLSEKDVELLGSLDKPISKSKPITDVTVIDQSIVDDIDNDSMASNGEFAYSVNDDIPIDNLNCDELWDEVGKIAHEAFSILNKQGIGAVSDSDSTGVTQPPKEKSDEKHKKPFTIENELPTLNDWIKDNVIIVNN</sequence>
<comment type="similarity">
    <text evidence="1">Belongs to the helicase family. SKI2 subfamily.</text>
</comment>
<evidence type="ECO:0000256" key="8">
    <source>
        <dbReference type="ARBA" id="ARBA00034617"/>
    </source>
</evidence>
<dbReference type="EMBL" id="JAEPRC010000261">
    <property type="protein sequence ID" value="KAG2202259.1"/>
    <property type="molecule type" value="Genomic_DNA"/>
</dbReference>
<feature type="region of interest" description="Disordered" evidence="11">
    <location>
        <begin position="1132"/>
        <end position="1159"/>
    </location>
</feature>
<dbReference type="GO" id="GO:0043138">
    <property type="term" value="F:3'-5' DNA helicase activity"/>
    <property type="evidence" value="ECO:0007669"/>
    <property type="project" value="UniProtKB-EC"/>
</dbReference>
<evidence type="ECO:0000256" key="10">
    <source>
        <dbReference type="ARBA" id="ARBA00048988"/>
    </source>
</evidence>
<evidence type="ECO:0000256" key="7">
    <source>
        <dbReference type="ARBA" id="ARBA00023254"/>
    </source>
</evidence>
<dbReference type="GO" id="GO:0051321">
    <property type="term" value="P:meiotic cell cycle"/>
    <property type="evidence" value="ECO:0007669"/>
    <property type="project" value="UniProtKB-KW"/>
</dbReference>
<dbReference type="GO" id="GO:0005524">
    <property type="term" value="F:ATP binding"/>
    <property type="evidence" value="ECO:0007669"/>
    <property type="project" value="UniProtKB-KW"/>
</dbReference>
<keyword evidence="3" id="KW-0378">Hydrolase</keyword>
<evidence type="ECO:0000256" key="5">
    <source>
        <dbReference type="ARBA" id="ARBA00022840"/>
    </source>
</evidence>
<evidence type="ECO:0000313" key="14">
    <source>
        <dbReference type="EMBL" id="KAG2202259.1"/>
    </source>
</evidence>
<evidence type="ECO:0000313" key="15">
    <source>
        <dbReference type="Proteomes" id="UP000650833"/>
    </source>
</evidence>
<comment type="catalytic activity">
    <reaction evidence="8">
        <text>Couples ATP hydrolysis with the unwinding of duplex DNA by translocating in the 3'-5' direction.</text>
        <dbReference type="EC" id="5.6.2.4"/>
    </reaction>
</comment>
<evidence type="ECO:0000256" key="11">
    <source>
        <dbReference type="SAM" id="MobiDB-lite"/>
    </source>
</evidence>
<dbReference type="PROSITE" id="PS51194">
    <property type="entry name" value="HELICASE_CTER"/>
    <property type="match status" value="1"/>
</dbReference>
<dbReference type="PANTHER" id="PTHR47835:SF3">
    <property type="entry name" value="HELICASE FOR MEIOSIS 1"/>
    <property type="match status" value="1"/>
</dbReference>
<dbReference type="InterPro" id="IPR036388">
    <property type="entry name" value="WH-like_DNA-bd_sf"/>
</dbReference>
<keyword evidence="2" id="KW-0547">Nucleotide-binding</keyword>
<dbReference type="Proteomes" id="UP000650833">
    <property type="component" value="Unassembled WGS sequence"/>
</dbReference>
<dbReference type="PROSITE" id="PS51192">
    <property type="entry name" value="HELICASE_ATP_BIND_1"/>
    <property type="match status" value="1"/>
</dbReference>
<dbReference type="SMART" id="SM00487">
    <property type="entry name" value="DEXDc"/>
    <property type="match status" value="1"/>
</dbReference>
<dbReference type="InterPro" id="IPR004179">
    <property type="entry name" value="Sec63-dom"/>
</dbReference>
<evidence type="ECO:0000256" key="6">
    <source>
        <dbReference type="ARBA" id="ARBA00023235"/>
    </source>
</evidence>
<feature type="compositionally biased region" description="Polar residues" evidence="11">
    <location>
        <begin position="1135"/>
        <end position="1147"/>
    </location>
</feature>
<keyword evidence="6" id="KW-0413">Isomerase</keyword>
<accession>A0A8H7R0J8</accession>
<dbReference type="PANTHER" id="PTHR47835">
    <property type="entry name" value="HFM1, ATP DEPENDENT DNA HELICASE HOMOLOG"/>
    <property type="match status" value="1"/>
</dbReference>
<dbReference type="SUPFAM" id="SSF158702">
    <property type="entry name" value="Sec63 N-terminal domain-like"/>
    <property type="match status" value="1"/>
</dbReference>
<dbReference type="CDD" id="cd18795">
    <property type="entry name" value="SF2_C_Ski2"/>
    <property type="match status" value="1"/>
</dbReference>
<dbReference type="SUPFAM" id="SSF52540">
    <property type="entry name" value="P-loop containing nucleoside triphosphate hydrolases"/>
    <property type="match status" value="1"/>
</dbReference>
<evidence type="ECO:0000259" key="12">
    <source>
        <dbReference type="PROSITE" id="PS51192"/>
    </source>
</evidence>
<evidence type="ECO:0000256" key="4">
    <source>
        <dbReference type="ARBA" id="ARBA00022806"/>
    </source>
</evidence>
<dbReference type="InterPro" id="IPR001650">
    <property type="entry name" value="Helicase_C-like"/>
</dbReference>
<dbReference type="GO" id="GO:0016787">
    <property type="term" value="F:hydrolase activity"/>
    <property type="evidence" value="ECO:0007669"/>
    <property type="project" value="UniProtKB-KW"/>
</dbReference>
<gene>
    <name evidence="14" type="ORF">INT46_009985</name>
</gene>
<dbReference type="InterPro" id="IPR014001">
    <property type="entry name" value="Helicase_ATP-bd"/>
</dbReference>
<dbReference type="EC" id="5.6.2.4" evidence="9"/>
<evidence type="ECO:0000256" key="2">
    <source>
        <dbReference type="ARBA" id="ARBA00022741"/>
    </source>
</evidence>